<dbReference type="OrthoDB" id="405996at2759"/>
<accession>A0A0D0DPQ0</accession>
<reference evidence="1 2" key="1">
    <citation type="submission" date="2014-04" db="EMBL/GenBank/DDBJ databases">
        <authorList>
            <consortium name="DOE Joint Genome Institute"/>
            <person name="Kuo A."/>
            <person name="Kohler A."/>
            <person name="Jargeat P."/>
            <person name="Nagy L.G."/>
            <person name="Floudas D."/>
            <person name="Copeland A."/>
            <person name="Barry K.W."/>
            <person name="Cichocki N."/>
            <person name="Veneault-Fourrey C."/>
            <person name="LaButti K."/>
            <person name="Lindquist E.A."/>
            <person name="Lipzen A."/>
            <person name="Lundell T."/>
            <person name="Morin E."/>
            <person name="Murat C."/>
            <person name="Sun H."/>
            <person name="Tunlid A."/>
            <person name="Henrissat B."/>
            <person name="Grigoriev I.V."/>
            <person name="Hibbett D.S."/>
            <person name="Martin F."/>
            <person name="Nordberg H.P."/>
            <person name="Cantor M.N."/>
            <person name="Hua S.X."/>
        </authorList>
    </citation>
    <scope>NUCLEOTIDE SEQUENCE [LARGE SCALE GENOMIC DNA]</scope>
    <source>
        <strain evidence="1 2">Ve08.2h10</strain>
    </source>
</reference>
<gene>
    <name evidence="1" type="ORF">PAXRUDRAFT_481870</name>
</gene>
<dbReference type="HOGENOM" id="CLU_2360348_0_0_1"/>
<protein>
    <submittedName>
        <fullName evidence="1">Uncharacterized protein</fullName>
    </submittedName>
</protein>
<evidence type="ECO:0000313" key="2">
    <source>
        <dbReference type="Proteomes" id="UP000054538"/>
    </source>
</evidence>
<name>A0A0D0DPQ0_9AGAM</name>
<sequence>MVMTPEEMCSLQTCTQYLNHLVKQMSTLSHLDFLPAFFLIPKCLGKNCWNITDILISVNSCKMQCMMKQKPQINHSMSDLLKRVLVKGIAHWLMMQ</sequence>
<dbReference type="AlphaFoldDB" id="A0A0D0DPQ0"/>
<organism evidence="1 2">
    <name type="scientific">Paxillus rubicundulus Ve08.2h10</name>
    <dbReference type="NCBI Taxonomy" id="930991"/>
    <lineage>
        <taxon>Eukaryota</taxon>
        <taxon>Fungi</taxon>
        <taxon>Dikarya</taxon>
        <taxon>Basidiomycota</taxon>
        <taxon>Agaricomycotina</taxon>
        <taxon>Agaricomycetes</taxon>
        <taxon>Agaricomycetidae</taxon>
        <taxon>Boletales</taxon>
        <taxon>Paxilineae</taxon>
        <taxon>Paxillaceae</taxon>
        <taxon>Paxillus</taxon>
    </lineage>
</organism>
<keyword evidence="2" id="KW-1185">Reference proteome</keyword>
<evidence type="ECO:0000313" key="1">
    <source>
        <dbReference type="EMBL" id="KIK93978.1"/>
    </source>
</evidence>
<reference evidence="2" key="2">
    <citation type="submission" date="2015-01" db="EMBL/GenBank/DDBJ databases">
        <title>Evolutionary Origins and Diversification of the Mycorrhizal Mutualists.</title>
        <authorList>
            <consortium name="DOE Joint Genome Institute"/>
            <consortium name="Mycorrhizal Genomics Consortium"/>
            <person name="Kohler A."/>
            <person name="Kuo A."/>
            <person name="Nagy L.G."/>
            <person name="Floudas D."/>
            <person name="Copeland A."/>
            <person name="Barry K.W."/>
            <person name="Cichocki N."/>
            <person name="Veneault-Fourrey C."/>
            <person name="LaButti K."/>
            <person name="Lindquist E.A."/>
            <person name="Lipzen A."/>
            <person name="Lundell T."/>
            <person name="Morin E."/>
            <person name="Murat C."/>
            <person name="Riley R."/>
            <person name="Ohm R."/>
            <person name="Sun H."/>
            <person name="Tunlid A."/>
            <person name="Henrissat B."/>
            <person name="Grigoriev I.V."/>
            <person name="Hibbett D.S."/>
            <person name="Martin F."/>
        </authorList>
    </citation>
    <scope>NUCLEOTIDE SEQUENCE [LARGE SCALE GENOMIC DNA]</scope>
    <source>
        <strain evidence="2">Ve08.2h10</strain>
    </source>
</reference>
<dbReference type="Proteomes" id="UP000054538">
    <property type="component" value="Unassembled WGS sequence"/>
</dbReference>
<dbReference type="InParanoid" id="A0A0D0DPQ0"/>
<proteinExistence type="predicted"/>
<dbReference type="EMBL" id="KN825139">
    <property type="protein sequence ID" value="KIK93978.1"/>
    <property type="molecule type" value="Genomic_DNA"/>
</dbReference>